<sequence>MTTASNKEPTIVRTERGLTIADTRITLYDVMDYLTAGYPAKLIREKLSLSDRQITAALSYIEAHQAEVEAEYQEVLKIAQENQQYWENRNRKHFAQLAAMPPKPGQEALRAKLQTWQERLKSKV</sequence>
<accession>A0A1U7IP06</accession>
<gene>
    <name evidence="1" type="ORF">NIES2119_07555</name>
</gene>
<dbReference type="AlphaFoldDB" id="A0A1U7IP06"/>
<dbReference type="STRING" id="454136.NIES2119_07555"/>
<dbReference type="Pfam" id="PF04255">
    <property type="entry name" value="DUF433"/>
    <property type="match status" value="1"/>
</dbReference>
<dbReference type="InterPro" id="IPR036388">
    <property type="entry name" value="WH-like_DNA-bd_sf"/>
</dbReference>
<organism evidence="1 2">
    <name type="scientific">[Phormidium ambiguum] IAM M-71</name>
    <dbReference type="NCBI Taxonomy" id="454136"/>
    <lineage>
        <taxon>Bacteria</taxon>
        <taxon>Bacillati</taxon>
        <taxon>Cyanobacteriota</taxon>
        <taxon>Cyanophyceae</taxon>
        <taxon>Oscillatoriophycideae</taxon>
        <taxon>Aerosakkonematales</taxon>
        <taxon>Aerosakkonemataceae</taxon>
        <taxon>Floridanema</taxon>
    </lineage>
</organism>
<evidence type="ECO:0000313" key="2">
    <source>
        <dbReference type="Proteomes" id="UP000185860"/>
    </source>
</evidence>
<dbReference type="EMBL" id="MRCE01000006">
    <property type="protein sequence ID" value="OKH38989.1"/>
    <property type="molecule type" value="Genomic_DNA"/>
</dbReference>
<dbReference type="InterPro" id="IPR009057">
    <property type="entry name" value="Homeodomain-like_sf"/>
</dbReference>
<name>A0A1U7IP06_9CYAN</name>
<dbReference type="RefSeq" id="WP_073592851.1">
    <property type="nucleotide sequence ID" value="NZ_MRCE01000006.1"/>
</dbReference>
<reference evidence="1 2" key="1">
    <citation type="submission" date="2016-11" db="EMBL/GenBank/DDBJ databases">
        <title>Draft Genome Sequences of Nine Cyanobacterial Strains from Diverse Habitats.</title>
        <authorList>
            <person name="Zhu T."/>
            <person name="Hou S."/>
            <person name="Lu X."/>
            <person name="Hess W.R."/>
        </authorList>
    </citation>
    <scope>NUCLEOTIDE SEQUENCE [LARGE SCALE GENOMIC DNA]</scope>
    <source>
        <strain evidence="1 2">IAM M-71</strain>
    </source>
</reference>
<protein>
    <submittedName>
        <fullName evidence="1">DUF433 domain-containing protein</fullName>
    </submittedName>
</protein>
<dbReference type="InterPro" id="IPR007367">
    <property type="entry name" value="DUF433"/>
</dbReference>
<comment type="caution">
    <text evidence="1">The sequence shown here is derived from an EMBL/GenBank/DDBJ whole genome shotgun (WGS) entry which is preliminary data.</text>
</comment>
<dbReference type="Proteomes" id="UP000185860">
    <property type="component" value="Unassembled WGS sequence"/>
</dbReference>
<proteinExistence type="predicted"/>
<dbReference type="SUPFAM" id="SSF46689">
    <property type="entry name" value="Homeodomain-like"/>
    <property type="match status" value="1"/>
</dbReference>
<evidence type="ECO:0000313" key="1">
    <source>
        <dbReference type="EMBL" id="OKH38989.1"/>
    </source>
</evidence>
<dbReference type="OrthoDB" id="425839at2"/>
<dbReference type="Gene3D" id="1.10.10.10">
    <property type="entry name" value="Winged helix-like DNA-binding domain superfamily/Winged helix DNA-binding domain"/>
    <property type="match status" value="1"/>
</dbReference>